<feature type="compositionally biased region" description="Pro residues" evidence="1">
    <location>
        <begin position="542"/>
        <end position="552"/>
    </location>
</feature>
<feature type="compositionally biased region" description="Acidic residues" evidence="1">
    <location>
        <begin position="201"/>
        <end position="216"/>
    </location>
</feature>
<protein>
    <submittedName>
        <fullName evidence="2">Uncharacterized protein</fullName>
    </submittedName>
</protein>
<accession>A0A9P6UFU1</accession>
<evidence type="ECO:0000313" key="3">
    <source>
        <dbReference type="Proteomes" id="UP000823405"/>
    </source>
</evidence>
<feature type="region of interest" description="Disordered" evidence="1">
    <location>
        <begin position="38"/>
        <end position="109"/>
    </location>
</feature>
<feature type="region of interest" description="Disordered" evidence="1">
    <location>
        <begin position="146"/>
        <end position="360"/>
    </location>
</feature>
<feature type="region of interest" description="Disordered" evidence="1">
    <location>
        <begin position="394"/>
        <end position="473"/>
    </location>
</feature>
<sequence length="847" mass="94825">SRLAQPLLPAPPTRSYTSFDAHVRATLQRLNRYAINNVEQTLSNSDSDSDSGSDSGSDEEGQGASKKPPYRNRFIYGSSVHQNRKDEKDRRLSTNKTPRTEGSAHVDVHSELSGSDVDFNTTIYDLRKESCERLASAWQDIFDRFGPAPGEEDSGVDSSEIAELIRSRARKKTDSGSRGRSRSRSRSRNRTIKYEQHQREEDQDEDEDEPEEEEEEGNARSVSEDEDQSPSRYPNHVHKRDRHHHHRRHRQVQEEQDLSDSSRYIPKDRHHSGHSNRVHSSSDSSNTVHRRKEEYRVPGSDDSQEESETRHSYSDGAAHSLVEEEEATAEGSQIEMDDPQTGSDYQEDTTDTFNHAWDRLHPKQVQELWDDDLSIMRRAFNKWRALSALRYDYSDSEWMRHDTQDEEQEEREEEGYDGDQSDTEVEQEPQSIRLRREQQQDEGDEEEEEKYLSSASPKLQQTTKGPWDLTSGSAALYNRSSSMRLHMKPQTRALADLLSPRKAALPTPLRLLNTASGLNPFAAGDGGGSANWRLSEIYETRPSPPPFSPSPSPTRNMWPSDALPDFSATASPTTTPQKQRRQYGPSYYMTTPTASTKVIDDLYRLRDEVESDACSTPSGTPQRCRILNIPTTPTSSRIDTLYRPETESEFATFTLPPLPVEPTILNEVDEELLRATAALSTRTPRKSRVVLDPEEARLMTPRSKALANLLMSKKKVPLSSALPASSPAPLTSVSGSGSGSVSGSRSVSTVTPSISSSTSTPTPSISSPPPPLPSRLLLLPPRFQLHSGYPMEEGRGSKRQYGQDDDGAGGGGDDMDEFMGQSFKLVKTGNHDGIFHSQRSSSPSPFS</sequence>
<keyword evidence="3" id="KW-1185">Reference proteome</keyword>
<feature type="region of interest" description="Disordered" evidence="1">
    <location>
        <begin position="538"/>
        <end position="589"/>
    </location>
</feature>
<feature type="compositionally biased region" description="Basic residues" evidence="1">
    <location>
        <begin position="235"/>
        <end position="250"/>
    </location>
</feature>
<feature type="compositionally biased region" description="Acidic residues" evidence="1">
    <location>
        <begin position="404"/>
        <end position="427"/>
    </location>
</feature>
<feature type="compositionally biased region" description="Low complexity" evidence="1">
    <location>
        <begin position="719"/>
        <end position="765"/>
    </location>
</feature>
<dbReference type="OrthoDB" id="2440211at2759"/>
<evidence type="ECO:0000256" key="1">
    <source>
        <dbReference type="SAM" id="MobiDB-lite"/>
    </source>
</evidence>
<feature type="compositionally biased region" description="Basic and acidic residues" evidence="1">
    <location>
        <begin position="83"/>
        <end position="109"/>
    </location>
</feature>
<feature type="compositionally biased region" description="Basic residues" evidence="1">
    <location>
        <begin position="268"/>
        <end position="277"/>
    </location>
</feature>
<feature type="compositionally biased region" description="Low complexity" evidence="1">
    <location>
        <begin position="278"/>
        <end position="287"/>
    </location>
</feature>
<feature type="compositionally biased region" description="Low complexity" evidence="1">
    <location>
        <begin position="837"/>
        <end position="847"/>
    </location>
</feature>
<evidence type="ECO:0000313" key="2">
    <source>
        <dbReference type="EMBL" id="KAG0290258.1"/>
    </source>
</evidence>
<dbReference type="EMBL" id="JAAAIN010002764">
    <property type="protein sequence ID" value="KAG0290258.1"/>
    <property type="molecule type" value="Genomic_DNA"/>
</dbReference>
<feature type="region of interest" description="Disordered" evidence="1">
    <location>
        <begin position="719"/>
        <end position="847"/>
    </location>
</feature>
<gene>
    <name evidence="2" type="ORF">BGZ97_006217</name>
</gene>
<name>A0A9P6UFU1_9FUNG</name>
<feature type="compositionally biased region" description="Acidic residues" evidence="1">
    <location>
        <begin position="440"/>
        <end position="449"/>
    </location>
</feature>
<feature type="compositionally biased region" description="Acidic residues" evidence="1">
    <location>
        <begin position="803"/>
        <end position="817"/>
    </location>
</feature>
<comment type="caution">
    <text evidence="2">The sequence shown here is derived from an EMBL/GenBank/DDBJ whole genome shotgun (WGS) entry which is preliminary data.</text>
</comment>
<feature type="non-terminal residue" evidence="2">
    <location>
        <position position="1"/>
    </location>
</feature>
<feature type="compositionally biased region" description="Acidic residues" evidence="1">
    <location>
        <begin position="47"/>
        <end position="61"/>
    </location>
</feature>
<dbReference type="Proteomes" id="UP000823405">
    <property type="component" value="Unassembled WGS sequence"/>
</dbReference>
<organism evidence="2 3">
    <name type="scientific">Linnemannia gamsii</name>
    <dbReference type="NCBI Taxonomy" id="64522"/>
    <lineage>
        <taxon>Eukaryota</taxon>
        <taxon>Fungi</taxon>
        <taxon>Fungi incertae sedis</taxon>
        <taxon>Mucoromycota</taxon>
        <taxon>Mortierellomycotina</taxon>
        <taxon>Mortierellomycetes</taxon>
        <taxon>Mortierellales</taxon>
        <taxon>Mortierellaceae</taxon>
        <taxon>Linnemannia</taxon>
    </lineage>
</organism>
<feature type="compositionally biased region" description="Polar residues" evidence="1">
    <location>
        <begin position="568"/>
        <end position="577"/>
    </location>
</feature>
<proteinExistence type="predicted"/>
<dbReference type="AlphaFoldDB" id="A0A9P6UFU1"/>
<reference evidence="2" key="1">
    <citation type="journal article" date="2020" name="Fungal Divers.">
        <title>Resolving the Mortierellaceae phylogeny through synthesis of multi-gene phylogenetics and phylogenomics.</title>
        <authorList>
            <person name="Vandepol N."/>
            <person name="Liber J."/>
            <person name="Desiro A."/>
            <person name="Na H."/>
            <person name="Kennedy M."/>
            <person name="Barry K."/>
            <person name="Grigoriev I.V."/>
            <person name="Miller A.N."/>
            <person name="O'Donnell K."/>
            <person name="Stajich J.E."/>
            <person name="Bonito G."/>
        </authorList>
    </citation>
    <scope>NUCLEOTIDE SEQUENCE</scope>
    <source>
        <strain evidence="2">NVP60</strain>
    </source>
</reference>
<feature type="compositionally biased region" description="Basic residues" evidence="1">
    <location>
        <begin position="179"/>
        <end position="191"/>
    </location>
</feature>
<feature type="compositionally biased region" description="Polar residues" evidence="1">
    <location>
        <begin position="453"/>
        <end position="473"/>
    </location>
</feature>